<reference evidence="9" key="1">
    <citation type="submission" date="2016-10" db="EMBL/GenBank/DDBJ databases">
        <title>Sequence of Gallionella enrichment culture.</title>
        <authorList>
            <person name="Poehlein A."/>
            <person name="Muehling M."/>
            <person name="Daniel R."/>
        </authorList>
    </citation>
    <scope>NUCLEOTIDE SEQUENCE</scope>
</reference>
<evidence type="ECO:0000256" key="7">
    <source>
        <dbReference type="ARBA" id="ARBA00023027"/>
    </source>
</evidence>
<keyword evidence="3" id="KW-0285">Flavoprotein</keyword>
<dbReference type="InterPro" id="IPR000415">
    <property type="entry name" value="Nitroreductase-like"/>
</dbReference>
<sequence length="219" mass="24839">MITRDDLLSAFRFRHACKAFDPERRIADPDFELILECARLSPSSFGLEPWQLVVIQNPDLRRRLLSTVWGAQGQLPSASHFVALLYRKGMRFDSPHVEHMMADVQRLPDEARLAKRQRIRKFQEVEHHLLDQPRNLHDWAGKQAYIALGNMMTAAAAIGIDSCPVEGFDMATTEAILADAGALDTENFGLAVMAAFGYRSKPQPAKTRRPMAEVVRWLR</sequence>
<gene>
    <name evidence="9" type="primary">yfkO</name>
    <name evidence="9" type="ORF">GALL_266830</name>
</gene>
<keyword evidence="7" id="KW-0520">NAD</keyword>
<dbReference type="GO" id="GO:0046857">
    <property type="term" value="F:oxidoreductase activity, acting on other nitrogenous compounds as donors, with NAD or NADP as acceptor"/>
    <property type="evidence" value="ECO:0007669"/>
    <property type="project" value="TreeGrafter"/>
</dbReference>
<evidence type="ECO:0000259" key="8">
    <source>
        <dbReference type="Pfam" id="PF00881"/>
    </source>
</evidence>
<feature type="domain" description="Nitroreductase" evidence="8">
    <location>
        <begin position="12"/>
        <end position="184"/>
    </location>
</feature>
<proteinExistence type="inferred from homology"/>
<dbReference type="PANTHER" id="PTHR23026">
    <property type="entry name" value="NADPH NITROREDUCTASE"/>
    <property type="match status" value="1"/>
</dbReference>
<dbReference type="EC" id="1.-.-.-" evidence="9"/>
<evidence type="ECO:0000256" key="1">
    <source>
        <dbReference type="ARBA" id="ARBA00001917"/>
    </source>
</evidence>
<comment type="caution">
    <text evidence="9">The sequence shown here is derived from an EMBL/GenBank/DDBJ whole genome shotgun (WGS) entry which is preliminary data.</text>
</comment>
<evidence type="ECO:0000313" key="9">
    <source>
        <dbReference type="EMBL" id="OIQ91409.1"/>
    </source>
</evidence>
<protein>
    <submittedName>
        <fullName evidence="9">Putative NAD(P)H nitroreductase YfkO</fullName>
        <ecNumber evidence="9">1.-.-.-</ecNumber>
    </submittedName>
</protein>
<evidence type="ECO:0000256" key="3">
    <source>
        <dbReference type="ARBA" id="ARBA00022630"/>
    </source>
</evidence>
<dbReference type="InterPro" id="IPR050627">
    <property type="entry name" value="Nitroreductase/BluB"/>
</dbReference>
<dbReference type="InterPro" id="IPR033878">
    <property type="entry name" value="NfsB-like"/>
</dbReference>
<evidence type="ECO:0000256" key="4">
    <source>
        <dbReference type="ARBA" id="ARBA00022643"/>
    </source>
</evidence>
<dbReference type="GO" id="GO:0005829">
    <property type="term" value="C:cytosol"/>
    <property type="evidence" value="ECO:0007669"/>
    <property type="project" value="TreeGrafter"/>
</dbReference>
<dbReference type="PANTHER" id="PTHR23026:SF125">
    <property type="entry name" value="OXYGEN-INSENSITIVE NAD(P)H NITROREDUCTASE"/>
    <property type="match status" value="1"/>
</dbReference>
<dbReference type="CDD" id="cd02149">
    <property type="entry name" value="NfsB-like"/>
    <property type="match status" value="1"/>
</dbReference>
<keyword evidence="5" id="KW-0521">NADP</keyword>
<accession>A0A1J5R687</accession>
<dbReference type="GO" id="GO:0046256">
    <property type="term" value="P:2,4,6-trinitrotoluene catabolic process"/>
    <property type="evidence" value="ECO:0007669"/>
    <property type="project" value="TreeGrafter"/>
</dbReference>
<keyword evidence="4" id="KW-0288">FMN</keyword>
<dbReference type="Pfam" id="PF00881">
    <property type="entry name" value="Nitroreductase"/>
    <property type="match status" value="1"/>
</dbReference>
<keyword evidence="6 9" id="KW-0560">Oxidoreductase</keyword>
<name>A0A1J5R687_9ZZZZ</name>
<dbReference type="AlphaFoldDB" id="A0A1J5R687"/>
<evidence type="ECO:0000256" key="6">
    <source>
        <dbReference type="ARBA" id="ARBA00023002"/>
    </source>
</evidence>
<comment type="cofactor">
    <cofactor evidence="1">
        <name>FMN</name>
        <dbReference type="ChEBI" id="CHEBI:58210"/>
    </cofactor>
</comment>
<evidence type="ECO:0000256" key="2">
    <source>
        <dbReference type="ARBA" id="ARBA00007118"/>
    </source>
</evidence>
<evidence type="ECO:0000256" key="5">
    <source>
        <dbReference type="ARBA" id="ARBA00022857"/>
    </source>
</evidence>
<organism evidence="9">
    <name type="scientific">mine drainage metagenome</name>
    <dbReference type="NCBI Taxonomy" id="410659"/>
    <lineage>
        <taxon>unclassified sequences</taxon>
        <taxon>metagenomes</taxon>
        <taxon>ecological metagenomes</taxon>
    </lineage>
</organism>
<dbReference type="SUPFAM" id="SSF55469">
    <property type="entry name" value="FMN-dependent nitroreductase-like"/>
    <property type="match status" value="1"/>
</dbReference>
<dbReference type="InterPro" id="IPR029479">
    <property type="entry name" value="Nitroreductase"/>
</dbReference>
<dbReference type="Gene3D" id="3.40.109.10">
    <property type="entry name" value="NADH Oxidase"/>
    <property type="match status" value="1"/>
</dbReference>
<dbReference type="EMBL" id="MLJW01000260">
    <property type="protein sequence ID" value="OIQ91409.1"/>
    <property type="molecule type" value="Genomic_DNA"/>
</dbReference>
<comment type="similarity">
    <text evidence="2">Belongs to the nitroreductase family.</text>
</comment>